<evidence type="ECO:0000256" key="12">
    <source>
        <dbReference type="ARBA" id="ARBA00023128"/>
    </source>
</evidence>
<keyword evidence="5" id="KW-0813">Transport</keyword>
<evidence type="ECO:0000256" key="15">
    <source>
        <dbReference type="ARBA" id="ARBA00031387"/>
    </source>
</evidence>
<keyword evidence="11 17" id="KW-1133">Transmembrane helix</keyword>
<dbReference type="InterPro" id="IPR019329">
    <property type="entry name" value="NADH_UbQ_OxRdtase_ESSS_su"/>
</dbReference>
<evidence type="ECO:0000256" key="17">
    <source>
        <dbReference type="SAM" id="Phobius"/>
    </source>
</evidence>
<comment type="caution">
    <text evidence="18">The sequence shown here is derived from an EMBL/GenBank/DDBJ whole genome shotgun (WGS) entry which is preliminary data.</text>
</comment>
<evidence type="ECO:0000256" key="10">
    <source>
        <dbReference type="ARBA" id="ARBA00022982"/>
    </source>
</evidence>
<sequence length="121" mass="14142">MSAISRCFLRSPLRNNVRARLTRGGHGEHYNEPGGYLFNEKPLPAGQKRVKEDWENIWYFGMYGGFFLAAVGLYYKPDSSFVNWAYREAERRMEERGEVLDYKKTPNPLPEAFHEAYGKKN</sequence>
<comment type="function">
    <text evidence="1">Accessory subunit of the mitochondrial membrane respiratory chain NADH dehydrogenase (Complex I), that is believed not to be involved in catalysis. Complex I functions in the transfer of electrons from NADH to the respiratory chain. The immediate electron acceptor for the enzyme is believed to be ubiquinone.</text>
</comment>
<keyword evidence="12" id="KW-0496">Mitochondrion</keyword>
<dbReference type="PANTHER" id="PTHR40637:SF1">
    <property type="entry name" value="ESSS SUBUNIT OF NADH:UBIQUINONE OXIDOREDUCTASE (COMPLEX I) PROTEIN"/>
    <property type="match status" value="1"/>
</dbReference>
<gene>
    <name evidence="18" type="ORF">K493DRAFT_268170</name>
</gene>
<keyword evidence="7 17" id="KW-0812">Transmembrane</keyword>
<dbReference type="Proteomes" id="UP000193498">
    <property type="component" value="Unassembled WGS sequence"/>
</dbReference>
<dbReference type="STRING" id="1314790.A0A1Y1XS12"/>
<evidence type="ECO:0000256" key="11">
    <source>
        <dbReference type="ARBA" id="ARBA00022989"/>
    </source>
</evidence>
<keyword evidence="6" id="KW-0679">Respiratory chain</keyword>
<keyword evidence="19" id="KW-1185">Reference proteome</keyword>
<evidence type="ECO:0000256" key="13">
    <source>
        <dbReference type="ARBA" id="ARBA00023136"/>
    </source>
</evidence>
<protein>
    <recommendedName>
        <fullName evidence="4">NADH dehydrogenase [ubiquinone] 1 beta subcomplex subunit 11, mitochondrial</fullName>
    </recommendedName>
    <alternativeName>
        <fullName evidence="15">Complex I-ESSS</fullName>
    </alternativeName>
    <alternativeName>
        <fullName evidence="14">NADH-ubiquinone oxidoreductase ESSS subunit</fullName>
    </alternativeName>
</protein>
<evidence type="ECO:0000256" key="16">
    <source>
        <dbReference type="ARBA" id="ARBA00046528"/>
    </source>
</evidence>
<dbReference type="OrthoDB" id="2147978at2759"/>
<evidence type="ECO:0000256" key="8">
    <source>
        <dbReference type="ARBA" id="ARBA00022792"/>
    </source>
</evidence>
<evidence type="ECO:0000313" key="19">
    <source>
        <dbReference type="Proteomes" id="UP000193498"/>
    </source>
</evidence>
<keyword evidence="13 17" id="KW-0472">Membrane</keyword>
<dbReference type="GO" id="GO:0005743">
    <property type="term" value="C:mitochondrial inner membrane"/>
    <property type="evidence" value="ECO:0007669"/>
    <property type="project" value="UniProtKB-SubCell"/>
</dbReference>
<keyword evidence="9" id="KW-0809">Transit peptide</keyword>
<evidence type="ECO:0000256" key="5">
    <source>
        <dbReference type="ARBA" id="ARBA00022448"/>
    </source>
</evidence>
<dbReference type="Pfam" id="PF10183">
    <property type="entry name" value="ESSS"/>
    <property type="match status" value="1"/>
</dbReference>
<comment type="subcellular location">
    <subcellularLocation>
        <location evidence="2">Mitochondrion inner membrane</location>
        <topology evidence="2">Single-pass membrane protein</topology>
    </subcellularLocation>
</comment>
<evidence type="ECO:0000256" key="6">
    <source>
        <dbReference type="ARBA" id="ARBA00022660"/>
    </source>
</evidence>
<accession>A0A1Y1XS12</accession>
<evidence type="ECO:0000313" key="18">
    <source>
        <dbReference type="EMBL" id="ORX88540.1"/>
    </source>
</evidence>
<evidence type="ECO:0000256" key="9">
    <source>
        <dbReference type="ARBA" id="ARBA00022946"/>
    </source>
</evidence>
<evidence type="ECO:0000256" key="14">
    <source>
        <dbReference type="ARBA" id="ARBA00030753"/>
    </source>
</evidence>
<evidence type="ECO:0000256" key="7">
    <source>
        <dbReference type="ARBA" id="ARBA00022692"/>
    </source>
</evidence>
<keyword evidence="8" id="KW-0999">Mitochondrion inner membrane</keyword>
<comment type="similarity">
    <text evidence="3">Belongs to the complex I NDUFB11 subunit family.</text>
</comment>
<reference evidence="18 19" key="1">
    <citation type="submission" date="2016-07" db="EMBL/GenBank/DDBJ databases">
        <title>Pervasive Adenine N6-methylation of Active Genes in Fungi.</title>
        <authorList>
            <consortium name="DOE Joint Genome Institute"/>
            <person name="Mondo S.J."/>
            <person name="Dannebaum R.O."/>
            <person name="Kuo R.C."/>
            <person name="Labutti K."/>
            <person name="Haridas S."/>
            <person name="Kuo A."/>
            <person name="Salamov A."/>
            <person name="Ahrendt S.R."/>
            <person name="Lipzen A."/>
            <person name="Sullivan W."/>
            <person name="Andreopoulos W.B."/>
            <person name="Clum A."/>
            <person name="Lindquist E."/>
            <person name="Daum C."/>
            <person name="Ramamoorthy G.K."/>
            <person name="Gryganskyi A."/>
            <person name="Culley D."/>
            <person name="Magnuson J.K."/>
            <person name="James T.Y."/>
            <person name="O'Malley M.A."/>
            <person name="Stajich J.E."/>
            <person name="Spatafora J.W."/>
            <person name="Visel A."/>
            <person name="Grigoriev I.V."/>
        </authorList>
    </citation>
    <scope>NUCLEOTIDE SEQUENCE [LARGE SCALE GENOMIC DNA]</scope>
    <source>
        <strain evidence="18 19">CBS 931.73</strain>
    </source>
</reference>
<organism evidence="18 19">
    <name type="scientific">Basidiobolus meristosporus CBS 931.73</name>
    <dbReference type="NCBI Taxonomy" id="1314790"/>
    <lineage>
        <taxon>Eukaryota</taxon>
        <taxon>Fungi</taxon>
        <taxon>Fungi incertae sedis</taxon>
        <taxon>Zoopagomycota</taxon>
        <taxon>Entomophthoromycotina</taxon>
        <taxon>Basidiobolomycetes</taxon>
        <taxon>Basidiobolales</taxon>
        <taxon>Basidiobolaceae</taxon>
        <taxon>Basidiobolus</taxon>
    </lineage>
</organism>
<evidence type="ECO:0000256" key="2">
    <source>
        <dbReference type="ARBA" id="ARBA00004434"/>
    </source>
</evidence>
<comment type="subunit">
    <text evidence="16">Complex I is composed of 45 different subunits. Interacts with BCAP31.</text>
</comment>
<dbReference type="EMBL" id="MCFE01000520">
    <property type="protein sequence ID" value="ORX88540.1"/>
    <property type="molecule type" value="Genomic_DNA"/>
</dbReference>
<evidence type="ECO:0000256" key="1">
    <source>
        <dbReference type="ARBA" id="ARBA00003195"/>
    </source>
</evidence>
<proteinExistence type="inferred from homology"/>
<feature type="transmembrane region" description="Helical" evidence="17">
    <location>
        <begin position="57"/>
        <end position="75"/>
    </location>
</feature>
<dbReference type="InParanoid" id="A0A1Y1XS12"/>
<dbReference type="AlphaFoldDB" id="A0A1Y1XS12"/>
<evidence type="ECO:0000256" key="3">
    <source>
        <dbReference type="ARBA" id="ARBA00008915"/>
    </source>
</evidence>
<evidence type="ECO:0000256" key="4">
    <source>
        <dbReference type="ARBA" id="ARBA00018632"/>
    </source>
</evidence>
<name>A0A1Y1XS12_9FUNG</name>
<keyword evidence="10" id="KW-0249">Electron transport</keyword>
<dbReference type="PANTHER" id="PTHR40637">
    <property type="entry name" value="ESSS SUBUNIT OF NADH:UBIQUINONE OXIDOREDUCTASE (COMPLEX I) PROTEIN"/>
    <property type="match status" value="1"/>
</dbReference>